<dbReference type="EC" id="2.3.1.-" evidence="2"/>
<gene>
    <name evidence="2" type="ORF">M3P21_14250</name>
</gene>
<dbReference type="Gene3D" id="3.40.630.30">
    <property type="match status" value="1"/>
</dbReference>
<evidence type="ECO:0000313" key="2">
    <source>
        <dbReference type="EMBL" id="MCL6284695.1"/>
    </source>
</evidence>
<dbReference type="PROSITE" id="PS51186">
    <property type="entry name" value="GNAT"/>
    <property type="match status" value="1"/>
</dbReference>
<feature type="domain" description="N-acetyltransferase" evidence="1">
    <location>
        <begin position="119"/>
        <end position="194"/>
    </location>
</feature>
<keyword evidence="2" id="KW-0012">Acyltransferase</keyword>
<dbReference type="GO" id="GO:0016746">
    <property type="term" value="F:acyltransferase activity"/>
    <property type="evidence" value="ECO:0007669"/>
    <property type="project" value="UniProtKB-KW"/>
</dbReference>
<dbReference type="EMBL" id="JAMFMB010000017">
    <property type="protein sequence ID" value="MCL6284695.1"/>
    <property type="molecule type" value="Genomic_DNA"/>
</dbReference>
<dbReference type="PANTHER" id="PTHR42791:SF1">
    <property type="entry name" value="N-ACETYLTRANSFERASE DOMAIN-CONTAINING PROTEIN"/>
    <property type="match status" value="1"/>
</dbReference>
<dbReference type="InterPro" id="IPR016181">
    <property type="entry name" value="Acyl_CoA_acyltransferase"/>
</dbReference>
<name>A0ABT0Q496_9RHOB</name>
<dbReference type="InterPro" id="IPR000182">
    <property type="entry name" value="GNAT_dom"/>
</dbReference>
<comment type="caution">
    <text evidence="2">The sequence shown here is derived from an EMBL/GenBank/DDBJ whole genome shotgun (WGS) entry which is preliminary data.</text>
</comment>
<protein>
    <submittedName>
        <fullName evidence="2">GNAT family N-acetyltransferase</fullName>
        <ecNumber evidence="2">2.3.1.-</ecNumber>
    </submittedName>
</protein>
<organism evidence="2 3">
    <name type="scientific">Ruegeria spongiae</name>
    <dbReference type="NCBI Taxonomy" id="2942209"/>
    <lineage>
        <taxon>Bacteria</taxon>
        <taxon>Pseudomonadati</taxon>
        <taxon>Pseudomonadota</taxon>
        <taxon>Alphaproteobacteria</taxon>
        <taxon>Rhodobacterales</taxon>
        <taxon>Roseobacteraceae</taxon>
        <taxon>Ruegeria</taxon>
    </lineage>
</organism>
<sequence>MTIRTLRQGEHEIIGKITGAAFADDPVYDFLMGSQAAIIAYTTFMAKKLYLERGFGHIAEDNSAGSLWLPAGVSGHLSFLQTLPITPALIRHCGLRRVLRALPAGDEFDRHKPKHPFFYLFVIGVLTEGRGKGLGGKLMEAGLEMADQAGMPVYLENSKEENMRFYQRYGFEQIGECYPVPGCPVERLMLRPAQ</sequence>
<reference evidence="2" key="1">
    <citation type="submission" date="2022-05" db="EMBL/GenBank/DDBJ databases">
        <authorList>
            <person name="Park J.-S."/>
        </authorList>
    </citation>
    <scope>NUCLEOTIDE SEQUENCE</scope>
    <source>
        <strain evidence="2">2012CJ41-6</strain>
    </source>
</reference>
<keyword evidence="2" id="KW-0808">Transferase</keyword>
<dbReference type="InterPro" id="IPR052523">
    <property type="entry name" value="Trichothecene_AcTrans"/>
</dbReference>
<evidence type="ECO:0000313" key="3">
    <source>
        <dbReference type="Proteomes" id="UP001203880"/>
    </source>
</evidence>
<proteinExistence type="predicted"/>
<dbReference type="Proteomes" id="UP001203880">
    <property type="component" value="Unassembled WGS sequence"/>
</dbReference>
<evidence type="ECO:0000259" key="1">
    <source>
        <dbReference type="PROSITE" id="PS51186"/>
    </source>
</evidence>
<dbReference type="PANTHER" id="PTHR42791">
    <property type="entry name" value="GNAT FAMILY ACETYLTRANSFERASE"/>
    <property type="match status" value="1"/>
</dbReference>
<dbReference type="RefSeq" id="WP_249710804.1">
    <property type="nucleotide sequence ID" value="NZ_JAMFMB010000017.1"/>
</dbReference>
<dbReference type="Pfam" id="PF13508">
    <property type="entry name" value="Acetyltransf_7"/>
    <property type="match status" value="1"/>
</dbReference>
<accession>A0ABT0Q496</accession>
<dbReference type="SUPFAM" id="SSF55729">
    <property type="entry name" value="Acyl-CoA N-acyltransferases (Nat)"/>
    <property type="match status" value="1"/>
</dbReference>
<keyword evidence="3" id="KW-1185">Reference proteome</keyword>